<sequence>MSPRSPEPTRALYVRVPVPVAEKLDRAAERLRTSKRDVISALLAENLDEGAPASRPRRVVIEDAPERMTVGHASFTPAPAPEVLTLEDAAELLRVSPDALRERAEAGDAPGRRLGDDWRFSREALLAWLGAVA</sequence>
<gene>
    <name evidence="2" type="ORF">DSM104329_03228</name>
</gene>
<proteinExistence type="predicted"/>
<dbReference type="InterPro" id="IPR010093">
    <property type="entry name" value="SinI_DNA-bd"/>
</dbReference>
<evidence type="ECO:0000313" key="3">
    <source>
        <dbReference type="Proteomes" id="UP001162834"/>
    </source>
</evidence>
<dbReference type="GO" id="GO:0003677">
    <property type="term" value="F:DNA binding"/>
    <property type="evidence" value="ECO:0007669"/>
    <property type="project" value="InterPro"/>
</dbReference>
<evidence type="ECO:0000259" key="1">
    <source>
        <dbReference type="Pfam" id="PF12728"/>
    </source>
</evidence>
<dbReference type="Pfam" id="PF12728">
    <property type="entry name" value="HTH_17"/>
    <property type="match status" value="1"/>
</dbReference>
<dbReference type="AlphaFoldDB" id="A0A9E6XZG8"/>
<feature type="domain" description="Helix-turn-helix" evidence="1">
    <location>
        <begin position="83"/>
        <end position="129"/>
    </location>
</feature>
<dbReference type="NCBIfam" id="TIGR01764">
    <property type="entry name" value="excise"/>
    <property type="match status" value="1"/>
</dbReference>
<dbReference type="InterPro" id="IPR041657">
    <property type="entry name" value="HTH_17"/>
</dbReference>
<dbReference type="EMBL" id="CP087164">
    <property type="protein sequence ID" value="UGS36817.1"/>
    <property type="molecule type" value="Genomic_DNA"/>
</dbReference>
<evidence type="ECO:0000313" key="2">
    <source>
        <dbReference type="EMBL" id="UGS36817.1"/>
    </source>
</evidence>
<accession>A0A9E6XZG8</accession>
<dbReference type="Proteomes" id="UP001162834">
    <property type="component" value="Chromosome"/>
</dbReference>
<reference evidence="2" key="1">
    <citation type="journal article" date="2022" name="Int. J. Syst. Evol. Microbiol.">
        <title>Pseudomonas aegrilactucae sp. nov. and Pseudomonas morbosilactucae sp. nov., pathogens causing bacterial rot of lettuce in Japan.</title>
        <authorList>
            <person name="Sawada H."/>
            <person name="Fujikawa T."/>
            <person name="Satou M."/>
        </authorList>
    </citation>
    <scope>NUCLEOTIDE SEQUENCE</scope>
    <source>
        <strain evidence="2">0166_1</strain>
    </source>
</reference>
<dbReference type="KEGG" id="sbae:DSM104329_03228"/>
<name>A0A9E6XZG8_9ACTN</name>
<organism evidence="2 3">
    <name type="scientific">Capillimicrobium parvum</name>
    <dbReference type="NCBI Taxonomy" id="2884022"/>
    <lineage>
        <taxon>Bacteria</taxon>
        <taxon>Bacillati</taxon>
        <taxon>Actinomycetota</taxon>
        <taxon>Thermoleophilia</taxon>
        <taxon>Solirubrobacterales</taxon>
        <taxon>Capillimicrobiaceae</taxon>
        <taxon>Capillimicrobium</taxon>
    </lineage>
</organism>
<keyword evidence="3" id="KW-1185">Reference proteome</keyword>
<protein>
    <recommendedName>
        <fullName evidence="1">Helix-turn-helix domain-containing protein</fullName>
    </recommendedName>
</protein>